<dbReference type="STRING" id="44941.A0A397TY93"/>
<dbReference type="PANTHER" id="PTHR42870">
    <property type="entry name" value="ACETYL-COA C-ACETYLTRANSFERASE"/>
    <property type="match status" value="1"/>
</dbReference>
<keyword evidence="3" id="KW-1185">Reference proteome</keyword>
<dbReference type="AlphaFoldDB" id="A0A397TY93"/>
<organism evidence="2 3">
    <name type="scientific">Gigaspora rosea</name>
    <dbReference type="NCBI Taxonomy" id="44941"/>
    <lineage>
        <taxon>Eukaryota</taxon>
        <taxon>Fungi</taxon>
        <taxon>Fungi incertae sedis</taxon>
        <taxon>Mucoromycota</taxon>
        <taxon>Glomeromycotina</taxon>
        <taxon>Glomeromycetes</taxon>
        <taxon>Diversisporales</taxon>
        <taxon>Gigasporaceae</taxon>
        <taxon>Gigaspora</taxon>
    </lineage>
</organism>
<dbReference type="EMBL" id="QKWP01002944">
    <property type="protein sequence ID" value="RIB01777.1"/>
    <property type="molecule type" value="Genomic_DNA"/>
</dbReference>
<protein>
    <submittedName>
        <fullName evidence="2">Thiolase-like protein</fullName>
    </submittedName>
</protein>
<proteinExistence type="predicted"/>
<reference evidence="2 3" key="1">
    <citation type="submission" date="2018-06" db="EMBL/GenBank/DDBJ databases">
        <title>Comparative genomics reveals the genomic features of Rhizophagus irregularis, R. cerebriforme, R. diaphanum and Gigaspora rosea, and their symbiotic lifestyle signature.</title>
        <authorList>
            <person name="Morin E."/>
            <person name="San Clemente H."/>
            <person name="Chen E.C.H."/>
            <person name="De La Providencia I."/>
            <person name="Hainaut M."/>
            <person name="Kuo A."/>
            <person name="Kohler A."/>
            <person name="Murat C."/>
            <person name="Tang N."/>
            <person name="Roy S."/>
            <person name="Loubradou J."/>
            <person name="Henrissat B."/>
            <person name="Grigoriev I.V."/>
            <person name="Corradi N."/>
            <person name="Roux C."/>
            <person name="Martin F.M."/>
        </authorList>
    </citation>
    <scope>NUCLEOTIDE SEQUENCE [LARGE SCALE GENOMIC DNA]</scope>
    <source>
        <strain evidence="2 3">DAOM 194757</strain>
    </source>
</reference>
<comment type="caution">
    <text evidence="2">The sequence shown here is derived from an EMBL/GenBank/DDBJ whole genome shotgun (WGS) entry which is preliminary data.</text>
</comment>
<gene>
    <name evidence="2" type="ORF">C2G38_2229700</name>
</gene>
<name>A0A397TY93_9GLOM</name>
<feature type="domain" description="Thiolase N-terminal" evidence="1">
    <location>
        <begin position="29"/>
        <end position="112"/>
    </location>
</feature>
<dbReference type="InterPro" id="IPR016039">
    <property type="entry name" value="Thiolase-like"/>
</dbReference>
<dbReference type="GO" id="GO:0016747">
    <property type="term" value="F:acyltransferase activity, transferring groups other than amino-acyl groups"/>
    <property type="evidence" value="ECO:0007669"/>
    <property type="project" value="InterPro"/>
</dbReference>
<dbReference type="Proteomes" id="UP000266673">
    <property type="component" value="Unassembled WGS sequence"/>
</dbReference>
<dbReference type="OrthoDB" id="542135at2759"/>
<dbReference type="InterPro" id="IPR020616">
    <property type="entry name" value="Thiolase_N"/>
</dbReference>
<evidence type="ECO:0000313" key="2">
    <source>
        <dbReference type="EMBL" id="RIB01777.1"/>
    </source>
</evidence>
<dbReference type="PANTHER" id="PTHR42870:SF1">
    <property type="entry name" value="NON-SPECIFIC LIPID-TRANSFER PROTEIN-LIKE 2"/>
    <property type="match status" value="1"/>
</dbReference>
<evidence type="ECO:0000259" key="1">
    <source>
        <dbReference type="Pfam" id="PF00108"/>
    </source>
</evidence>
<dbReference type="SUPFAM" id="SSF53901">
    <property type="entry name" value="Thiolase-like"/>
    <property type="match status" value="1"/>
</dbReference>
<dbReference type="Gene3D" id="3.40.47.10">
    <property type="match status" value="1"/>
</dbReference>
<evidence type="ECO:0000313" key="3">
    <source>
        <dbReference type="Proteomes" id="UP000266673"/>
    </source>
</evidence>
<dbReference type="Pfam" id="PF00108">
    <property type="entry name" value="Thiolase_N"/>
    <property type="match status" value="1"/>
</dbReference>
<accession>A0A397TY93</accession>
<sequence length="227" mass="25299">MIPRFDFNLELEREFAKFVPINYKSLMAREAAVKALLAANITYISIQQVFAGYCFGENTSGQRAVYQLGMTQIPIINANNNCSTGYTALYLARQAVEFGTTECVLALGFEQMYLILLLIQCNAGLEYCEKCGATAEHMAKIGEKNHLHSTKNPYSQFRAVIMASENFTIENNLELQAIEIVALYTYDALGLCKMGEAHKLIDTGDVTGLIGGYVPSKYPDRMNDDLR</sequence>